<feature type="region of interest" description="Disordered" evidence="1">
    <location>
        <begin position="1"/>
        <end position="178"/>
    </location>
</feature>
<keyword evidence="3" id="KW-1185">Reference proteome</keyword>
<organism evidence="2 3">
    <name type="scientific">Rhamnusium bicolor</name>
    <dbReference type="NCBI Taxonomy" id="1586634"/>
    <lineage>
        <taxon>Eukaryota</taxon>
        <taxon>Metazoa</taxon>
        <taxon>Ecdysozoa</taxon>
        <taxon>Arthropoda</taxon>
        <taxon>Hexapoda</taxon>
        <taxon>Insecta</taxon>
        <taxon>Pterygota</taxon>
        <taxon>Neoptera</taxon>
        <taxon>Endopterygota</taxon>
        <taxon>Coleoptera</taxon>
        <taxon>Polyphaga</taxon>
        <taxon>Cucujiformia</taxon>
        <taxon>Chrysomeloidea</taxon>
        <taxon>Cerambycidae</taxon>
        <taxon>Lepturinae</taxon>
        <taxon>Rhagiini</taxon>
        <taxon>Rhamnusium</taxon>
    </lineage>
</organism>
<feature type="region of interest" description="Disordered" evidence="1">
    <location>
        <begin position="381"/>
        <end position="447"/>
    </location>
</feature>
<dbReference type="Proteomes" id="UP001162156">
    <property type="component" value="Unassembled WGS sequence"/>
</dbReference>
<dbReference type="AlphaFoldDB" id="A0AAV8WT59"/>
<dbReference type="PANTHER" id="PTHR34239:SF2">
    <property type="entry name" value="TRANSPOSABLE ELEMENT P TRANSPOSASE_THAP9 CONSERVED DOMAIN-CONTAINING PROTEIN"/>
    <property type="match status" value="1"/>
</dbReference>
<gene>
    <name evidence="2" type="ORF">NQ314_017652</name>
</gene>
<comment type="caution">
    <text evidence="2">The sequence shown here is derived from an EMBL/GenBank/DDBJ whole genome shotgun (WGS) entry which is preliminary data.</text>
</comment>
<feature type="compositionally biased region" description="Polar residues" evidence="1">
    <location>
        <begin position="381"/>
        <end position="414"/>
    </location>
</feature>
<dbReference type="EMBL" id="JANEYF010004943">
    <property type="protein sequence ID" value="KAJ8929641.1"/>
    <property type="molecule type" value="Genomic_DNA"/>
</dbReference>
<evidence type="ECO:0000313" key="2">
    <source>
        <dbReference type="EMBL" id="KAJ8929641.1"/>
    </source>
</evidence>
<dbReference type="PANTHER" id="PTHR34239">
    <property type="entry name" value="APPLE DOMAIN-CONTAINING PROTEIN"/>
    <property type="match status" value="1"/>
</dbReference>
<feature type="compositionally biased region" description="Polar residues" evidence="1">
    <location>
        <begin position="122"/>
        <end position="153"/>
    </location>
</feature>
<feature type="compositionally biased region" description="Basic residues" evidence="1">
    <location>
        <begin position="83"/>
        <end position="95"/>
    </location>
</feature>
<evidence type="ECO:0000313" key="3">
    <source>
        <dbReference type="Proteomes" id="UP001162156"/>
    </source>
</evidence>
<feature type="compositionally biased region" description="Basic and acidic residues" evidence="1">
    <location>
        <begin position="26"/>
        <end position="38"/>
    </location>
</feature>
<feature type="compositionally biased region" description="Low complexity" evidence="1">
    <location>
        <begin position="51"/>
        <end position="62"/>
    </location>
</feature>
<reference evidence="2" key="1">
    <citation type="journal article" date="2023" name="Insect Mol. Biol.">
        <title>Genome sequencing provides insights into the evolution of gene families encoding plant cell wall-degrading enzymes in longhorned beetles.</title>
        <authorList>
            <person name="Shin N.R."/>
            <person name="Okamura Y."/>
            <person name="Kirsch R."/>
            <person name="Pauchet Y."/>
        </authorList>
    </citation>
    <scope>NUCLEOTIDE SEQUENCE</scope>
    <source>
        <strain evidence="2">RBIC_L_NR</strain>
    </source>
</reference>
<evidence type="ECO:0000256" key="1">
    <source>
        <dbReference type="SAM" id="MobiDB-lite"/>
    </source>
</evidence>
<feature type="compositionally biased region" description="Basic and acidic residues" evidence="1">
    <location>
        <begin position="416"/>
        <end position="425"/>
    </location>
</feature>
<name>A0AAV8WT59_9CUCU</name>
<sequence>MKGDNFFFRMGKSKRRRLSRSPSIESIRKRLKILEKSLRQTRKCQNENNPSSAQTTHSSSQSRSRDRNLRSYVPSRQSDLSRVRTHGRSARRQSRGRSPCGSTRRVSRDRSQSSSARRNSLDHSSIMTSRSVDISPSNSGRSRTYSPNTSEPSRTPPVFERKGGGVEDGLSPSHTEHVSNINEEALIINNEETLDVETLKCLGEDPDAQNDKVFELHKDLTTRWENTIKNGLNKESKLELLNRYPFPSNCKVLKVPILNQEAKHIIPPITLKRDNFHVQIQDQLGTGLTGLEAAMNIVLANKEFRSILPALSDTGKLLTDLHHMLSRSRRYHIAPCLNKTSREIAESSPIDEYLLGIDFAERCKAGKTLENSCRDIRAPSTRTTSISTFRKPSRHSQCASTQAHRSFQQTNKMSLNRKDPSHYWRESVGQKGHYPQKQERKYQHRKR</sequence>
<accession>A0AAV8WT59</accession>
<proteinExistence type="predicted"/>
<protein>
    <submittedName>
        <fullName evidence="2">Uncharacterized protein</fullName>
    </submittedName>
</protein>